<feature type="region of interest" description="Disordered" evidence="1">
    <location>
        <begin position="1"/>
        <end position="38"/>
    </location>
</feature>
<dbReference type="Proteomes" id="UP000238296">
    <property type="component" value="Unassembled WGS sequence"/>
</dbReference>
<dbReference type="AlphaFoldDB" id="A0A2S8BCX2"/>
<accession>A0A2S8BCX2</accession>
<feature type="compositionally biased region" description="Low complexity" evidence="1">
    <location>
        <begin position="1"/>
        <end position="11"/>
    </location>
</feature>
<proteinExistence type="predicted"/>
<dbReference type="EMBL" id="PPEA01000782">
    <property type="protein sequence ID" value="PQM44512.1"/>
    <property type="molecule type" value="Genomic_DNA"/>
</dbReference>
<comment type="caution">
    <text evidence="2">The sequence shown here is derived from an EMBL/GenBank/DDBJ whole genome shotgun (WGS) entry which is preliminary data.</text>
</comment>
<gene>
    <name evidence="2" type="ORF">C1Y40_05332</name>
</gene>
<evidence type="ECO:0000256" key="1">
    <source>
        <dbReference type="SAM" id="MobiDB-lite"/>
    </source>
</evidence>
<sequence length="314" mass="32538">MRQRAAQQHRAASVDGVGVLRDGQDQPAARPAQRLVRRGGGDVGVRHRILVAGEHLAGHQPGEVRHVHHQRGAHLVGDLAHRGEVDPPRVGGVAGNQDQRPEFAGGGRERIVVQQLGFRVGAVAALVEHFPGDVGPEAVREVSAGIQRHAQQPLVAERVPQRLPVRFGQLVDVLGAGRGQPGRLHPGGQDGPVRHQIGVDAGVRLHVGVGRAEQFAGVLGGHALHGVDVLTAGVEPVPDGALGVLVRQPAAHGQQHRRRGIVLAGDQFERITLVGKLFAGGGGDAGFDGFDDLQGRAVGGAGGVGVVGGHTGRA</sequence>
<protein>
    <submittedName>
        <fullName evidence="2">Uncharacterized protein</fullName>
    </submittedName>
</protein>
<evidence type="ECO:0000313" key="2">
    <source>
        <dbReference type="EMBL" id="PQM44512.1"/>
    </source>
</evidence>
<name>A0A2S8BCX2_9MYCO</name>
<organism evidence="2 3">
    <name type="scientific">Mycobacterium talmoniae</name>
    <dbReference type="NCBI Taxonomy" id="1858794"/>
    <lineage>
        <taxon>Bacteria</taxon>
        <taxon>Bacillati</taxon>
        <taxon>Actinomycetota</taxon>
        <taxon>Actinomycetes</taxon>
        <taxon>Mycobacteriales</taxon>
        <taxon>Mycobacteriaceae</taxon>
        <taxon>Mycobacterium</taxon>
    </lineage>
</organism>
<evidence type="ECO:0000313" key="3">
    <source>
        <dbReference type="Proteomes" id="UP000238296"/>
    </source>
</evidence>
<reference evidence="2 3" key="1">
    <citation type="journal article" date="2017" name="Int. J. Syst. Evol. Microbiol.">
        <title>Mycobacterium talmoniae sp. nov., a slowly growing mycobacterium isolated from human respiratory samples.</title>
        <authorList>
            <person name="Davidson R.M."/>
            <person name="DeGroote M.A."/>
            <person name="Marola J.L."/>
            <person name="Buss S."/>
            <person name="Jones V."/>
            <person name="McNeil M.R."/>
            <person name="Freifeld A.G."/>
            <person name="Elaine Epperson L."/>
            <person name="Hasan N.A."/>
            <person name="Jackson M."/>
            <person name="Iwen P.C."/>
            <person name="Salfinger M."/>
            <person name="Strong M."/>
        </authorList>
    </citation>
    <scope>NUCLEOTIDE SEQUENCE [LARGE SCALE GENOMIC DNA]</scope>
    <source>
        <strain evidence="2 3">ATCC BAA-2683</strain>
    </source>
</reference>